<dbReference type="Pfam" id="PF24747">
    <property type="entry name" value="Zn-ribbon_GIR1"/>
    <property type="match status" value="1"/>
</dbReference>
<accession>A0A6A4QYK1</accession>
<dbReference type="OrthoDB" id="1464951at2759"/>
<organism evidence="3 4">
    <name type="scientific">Lupinus albus</name>
    <name type="common">White lupine</name>
    <name type="synonym">Lupinus termis</name>
    <dbReference type="NCBI Taxonomy" id="3870"/>
    <lineage>
        <taxon>Eukaryota</taxon>
        <taxon>Viridiplantae</taxon>
        <taxon>Streptophyta</taxon>
        <taxon>Embryophyta</taxon>
        <taxon>Tracheophyta</taxon>
        <taxon>Spermatophyta</taxon>
        <taxon>Magnoliopsida</taxon>
        <taxon>eudicotyledons</taxon>
        <taxon>Gunneridae</taxon>
        <taxon>Pentapetalae</taxon>
        <taxon>rosids</taxon>
        <taxon>fabids</taxon>
        <taxon>Fabales</taxon>
        <taxon>Fabaceae</taxon>
        <taxon>Papilionoideae</taxon>
        <taxon>50 kb inversion clade</taxon>
        <taxon>genistoids sensu lato</taxon>
        <taxon>core genistoids</taxon>
        <taxon>Genisteae</taxon>
        <taxon>Lupinus</taxon>
    </lineage>
</organism>
<feature type="compositionally biased region" description="Low complexity" evidence="1">
    <location>
        <begin position="76"/>
        <end position="92"/>
    </location>
</feature>
<dbReference type="InterPro" id="IPR056440">
    <property type="entry name" value="Zn-ribbon_GIR1"/>
</dbReference>
<dbReference type="Proteomes" id="UP000447434">
    <property type="component" value="Chromosome 3"/>
</dbReference>
<reference evidence="4" key="1">
    <citation type="journal article" date="2020" name="Nat. Commun.">
        <title>Genome sequence of the cluster root forming white lupin.</title>
        <authorList>
            <person name="Hufnagel B."/>
            <person name="Marques A."/>
            <person name="Soriano A."/>
            <person name="Marques L."/>
            <person name="Divol F."/>
            <person name="Doumas P."/>
            <person name="Sallet E."/>
            <person name="Mancinotti D."/>
            <person name="Carrere S."/>
            <person name="Marande W."/>
            <person name="Arribat S."/>
            <person name="Keller J."/>
            <person name="Huneau C."/>
            <person name="Blein T."/>
            <person name="Aime D."/>
            <person name="Laguerre M."/>
            <person name="Taylor J."/>
            <person name="Schubert V."/>
            <person name="Nelson M."/>
            <person name="Geu-Flores F."/>
            <person name="Crespi M."/>
            <person name="Gallardo-Guerrero K."/>
            <person name="Delaux P.-M."/>
            <person name="Salse J."/>
            <person name="Berges H."/>
            <person name="Guyot R."/>
            <person name="Gouzy J."/>
            <person name="Peret B."/>
        </authorList>
    </citation>
    <scope>NUCLEOTIDE SEQUENCE [LARGE SCALE GENOMIC DNA]</scope>
    <source>
        <strain evidence="4">cv. Amiga</strain>
    </source>
</reference>
<dbReference type="AlphaFoldDB" id="A0A6A4QYK1"/>
<gene>
    <name evidence="3" type="ORF">Lalb_Chr03g0042201</name>
</gene>
<sequence>MENLNGKLQQVHGTQDEHNILRNYGSTSVDQHNKSIDINQLPEIEDQDQGLNEINIEVKPAAEESKEISMAEKSKTSPQSPSSCTSLVSSTSINKTCTPSMLEPNENLGDASKDEEEDEASFILVGCTKCYMYMLVPQDNPRCLICQNRVLIHKFK</sequence>
<comment type="caution">
    <text evidence="3">The sequence shown here is derived from an EMBL/GenBank/DDBJ whole genome shotgun (WGS) entry which is preliminary data.</text>
</comment>
<evidence type="ECO:0000313" key="3">
    <source>
        <dbReference type="EMBL" id="KAE9618064.1"/>
    </source>
</evidence>
<feature type="domain" description="GIR1-like zinc ribbon" evidence="2">
    <location>
        <begin position="121"/>
        <end position="152"/>
    </location>
</feature>
<dbReference type="PANTHER" id="PTHR33177">
    <property type="entry name" value="PUTATIVE-RELATED"/>
    <property type="match status" value="1"/>
</dbReference>
<keyword evidence="4" id="KW-1185">Reference proteome</keyword>
<feature type="region of interest" description="Disordered" evidence="1">
    <location>
        <begin position="59"/>
        <end position="115"/>
    </location>
</feature>
<dbReference type="EMBL" id="WOCE01000003">
    <property type="protein sequence ID" value="KAE9618064.1"/>
    <property type="molecule type" value="Genomic_DNA"/>
</dbReference>
<evidence type="ECO:0000313" key="4">
    <source>
        <dbReference type="Proteomes" id="UP000447434"/>
    </source>
</evidence>
<evidence type="ECO:0000256" key="1">
    <source>
        <dbReference type="SAM" id="MobiDB-lite"/>
    </source>
</evidence>
<evidence type="ECO:0000259" key="2">
    <source>
        <dbReference type="Pfam" id="PF24747"/>
    </source>
</evidence>
<name>A0A6A4QYK1_LUPAL</name>
<dbReference type="InterPro" id="IPR055281">
    <property type="entry name" value="GIR1-2/SIED1"/>
</dbReference>
<protein>
    <recommendedName>
        <fullName evidence="2">GIR1-like zinc ribbon domain-containing protein</fullName>
    </recommendedName>
</protein>
<feature type="compositionally biased region" description="Basic and acidic residues" evidence="1">
    <location>
        <begin position="60"/>
        <end position="75"/>
    </location>
</feature>
<proteinExistence type="predicted"/>
<dbReference type="PANTHER" id="PTHR33177:SF74">
    <property type="entry name" value="PROTEIN GL2-INTERACTING REPRESSOR 1"/>
    <property type="match status" value="1"/>
</dbReference>